<keyword evidence="6" id="KW-0675">Receptor</keyword>
<dbReference type="PANTHER" id="PTHR10269:SF4">
    <property type="entry name" value="GDNF FAMILY RECEPTOR ALPHA-2"/>
    <property type="match status" value="1"/>
</dbReference>
<dbReference type="SUPFAM" id="SSF110035">
    <property type="entry name" value="GDNF receptor-like"/>
    <property type="match status" value="1"/>
</dbReference>
<dbReference type="AlphaFoldDB" id="H3CEC3"/>
<dbReference type="GO" id="GO:0007399">
    <property type="term" value="P:nervous system development"/>
    <property type="evidence" value="ECO:0007669"/>
    <property type="project" value="TreeGrafter"/>
</dbReference>
<feature type="domain" description="GDNF/GAS1" evidence="8">
    <location>
        <begin position="36"/>
        <end position="114"/>
    </location>
</feature>
<keyword evidence="4" id="KW-0732">Signal</keyword>
<evidence type="ECO:0000313" key="9">
    <source>
        <dbReference type="Ensembl" id="ENSTNIP00000006597.1"/>
    </source>
</evidence>
<reference evidence="10" key="1">
    <citation type="journal article" date="2004" name="Nature">
        <title>Genome duplication in the teleost fish Tetraodon nigroviridis reveals the early vertebrate proto-karyotype.</title>
        <authorList>
            <person name="Jaillon O."/>
            <person name="Aury J.-M."/>
            <person name="Brunet F."/>
            <person name="Petit J.-L."/>
            <person name="Stange-Thomann N."/>
            <person name="Mauceli E."/>
            <person name="Bouneau L."/>
            <person name="Fischer C."/>
            <person name="Ozouf-Costaz C."/>
            <person name="Bernot A."/>
            <person name="Nicaud S."/>
            <person name="Jaffe D."/>
            <person name="Fisher S."/>
            <person name="Lutfalla G."/>
            <person name="Dossat C."/>
            <person name="Segurens B."/>
            <person name="Dasilva C."/>
            <person name="Salanoubat M."/>
            <person name="Levy M."/>
            <person name="Boudet N."/>
            <person name="Castellano S."/>
            <person name="Anthouard V."/>
            <person name="Jubin C."/>
            <person name="Castelli V."/>
            <person name="Katinka M."/>
            <person name="Vacherie B."/>
            <person name="Biemont C."/>
            <person name="Skalli Z."/>
            <person name="Cattolico L."/>
            <person name="Poulain J."/>
            <person name="De Berardinis V."/>
            <person name="Cruaud C."/>
            <person name="Duprat S."/>
            <person name="Brottier P."/>
            <person name="Coutanceau J.-P."/>
            <person name="Gouzy J."/>
            <person name="Parra G."/>
            <person name="Lardier G."/>
            <person name="Chapple C."/>
            <person name="McKernan K.J."/>
            <person name="McEwan P."/>
            <person name="Bosak S."/>
            <person name="Kellis M."/>
            <person name="Volff J.-N."/>
            <person name="Guigo R."/>
            <person name="Zody M.C."/>
            <person name="Mesirov J."/>
            <person name="Lindblad-Toh K."/>
            <person name="Birren B."/>
            <person name="Nusbaum C."/>
            <person name="Kahn D."/>
            <person name="Robinson-Rechavi M."/>
            <person name="Laudet V."/>
            <person name="Schachter V."/>
            <person name="Quetier F."/>
            <person name="Saurin W."/>
            <person name="Scarpelli C."/>
            <person name="Wincker P."/>
            <person name="Lander E.S."/>
            <person name="Weissenbach J."/>
            <person name="Roest Crollius H."/>
        </authorList>
    </citation>
    <scope>NUCLEOTIDE SEQUENCE [LARGE SCALE GENOMIC DNA]</scope>
</reference>
<comment type="similarity">
    <text evidence="2">Belongs to the GDNFR family.</text>
</comment>
<dbReference type="GO" id="GO:0038023">
    <property type="term" value="F:signaling receptor activity"/>
    <property type="evidence" value="ECO:0007669"/>
    <property type="project" value="InterPro"/>
</dbReference>
<dbReference type="Ensembl" id="ENSTNIT00000006748.1">
    <property type="protein sequence ID" value="ENSTNIP00000006597.1"/>
    <property type="gene ID" value="ENSTNIG00000003988.1"/>
</dbReference>
<accession>H3CEC3</accession>
<dbReference type="STRING" id="99883.ENSTNIP00000006597"/>
<evidence type="ECO:0000313" key="10">
    <source>
        <dbReference type="Proteomes" id="UP000007303"/>
    </source>
</evidence>
<evidence type="ECO:0000256" key="1">
    <source>
        <dbReference type="ARBA" id="ARBA00004236"/>
    </source>
</evidence>
<proteinExistence type="inferred from homology"/>
<dbReference type="InterPro" id="IPR037193">
    <property type="entry name" value="GDNF_alpha"/>
</dbReference>
<evidence type="ECO:0000256" key="3">
    <source>
        <dbReference type="ARBA" id="ARBA00022475"/>
    </source>
</evidence>
<dbReference type="GO" id="GO:0043235">
    <property type="term" value="C:receptor complex"/>
    <property type="evidence" value="ECO:0007669"/>
    <property type="project" value="TreeGrafter"/>
</dbReference>
<name>H3CEC3_TETNG</name>
<evidence type="ECO:0000256" key="7">
    <source>
        <dbReference type="ARBA" id="ARBA00023180"/>
    </source>
</evidence>
<dbReference type="GeneTree" id="ENSGT00940000156168"/>
<dbReference type="HOGENOM" id="CLU_040179_1_1_1"/>
<protein>
    <recommendedName>
        <fullName evidence="8">GDNF/GAS1 domain-containing protein</fullName>
    </recommendedName>
</protein>
<keyword evidence="3" id="KW-1003">Cell membrane</keyword>
<evidence type="ECO:0000256" key="2">
    <source>
        <dbReference type="ARBA" id="ARBA00005961"/>
    </source>
</evidence>
<comment type="subcellular location">
    <subcellularLocation>
        <location evidence="1">Cell membrane</location>
    </subcellularLocation>
</comment>
<dbReference type="GO" id="GO:0007169">
    <property type="term" value="P:cell surface receptor protein tyrosine kinase signaling pathway"/>
    <property type="evidence" value="ECO:0007669"/>
    <property type="project" value="UniProtKB-ARBA"/>
</dbReference>
<dbReference type="GO" id="GO:0009897">
    <property type="term" value="C:external side of plasma membrane"/>
    <property type="evidence" value="ECO:0007669"/>
    <property type="project" value="TreeGrafter"/>
</dbReference>
<keyword evidence="5" id="KW-0472">Membrane</keyword>
<evidence type="ECO:0000256" key="4">
    <source>
        <dbReference type="ARBA" id="ARBA00022729"/>
    </source>
</evidence>
<keyword evidence="7" id="KW-0325">Glycoprotein</keyword>
<reference evidence="9" key="3">
    <citation type="submission" date="2025-09" db="UniProtKB">
        <authorList>
            <consortium name="Ensembl"/>
        </authorList>
    </citation>
    <scope>IDENTIFICATION</scope>
</reference>
<dbReference type="InterPro" id="IPR016017">
    <property type="entry name" value="GDNF/GAS1"/>
</dbReference>
<organism evidence="9 10">
    <name type="scientific">Tetraodon nigroviridis</name>
    <name type="common">Spotted green pufferfish</name>
    <name type="synonym">Chelonodon nigroviridis</name>
    <dbReference type="NCBI Taxonomy" id="99883"/>
    <lineage>
        <taxon>Eukaryota</taxon>
        <taxon>Metazoa</taxon>
        <taxon>Chordata</taxon>
        <taxon>Craniata</taxon>
        <taxon>Vertebrata</taxon>
        <taxon>Euteleostomi</taxon>
        <taxon>Actinopterygii</taxon>
        <taxon>Neopterygii</taxon>
        <taxon>Teleostei</taxon>
        <taxon>Neoteleostei</taxon>
        <taxon>Acanthomorphata</taxon>
        <taxon>Eupercaria</taxon>
        <taxon>Tetraodontiformes</taxon>
        <taxon>Tetradontoidea</taxon>
        <taxon>Tetraodontidae</taxon>
        <taxon>Tetraodon</taxon>
    </lineage>
</organism>
<evidence type="ECO:0000256" key="6">
    <source>
        <dbReference type="ARBA" id="ARBA00023170"/>
    </source>
</evidence>
<dbReference type="SMART" id="SM00907">
    <property type="entry name" value="GDNF"/>
    <property type="match status" value="2"/>
</dbReference>
<dbReference type="InParanoid" id="H3CEC3"/>
<reference evidence="9" key="2">
    <citation type="submission" date="2025-08" db="UniProtKB">
        <authorList>
            <consortium name="Ensembl"/>
        </authorList>
    </citation>
    <scope>IDENTIFICATION</scope>
</reference>
<keyword evidence="10" id="KW-1185">Reference proteome</keyword>
<dbReference type="Pfam" id="PF02351">
    <property type="entry name" value="GDNF"/>
    <property type="match status" value="2"/>
</dbReference>
<dbReference type="Gene3D" id="1.10.220.110">
    <property type="entry name" value="GDNF binding domain"/>
    <property type="match status" value="1"/>
</dbReference>
<sequence>LLSFNQTCVYFDLFKNLRTMKNALSGPGAQAEWVDCIQASEMCNQNPNCSSRYRVMRQCLVGKEKDAMLDNNRECQAALEVLLLSPLYDCRCKRGMKKELQCLQNYWTIHMGLGEGGDMDESSPYEPVAPNRHPDAFRLASISSGIAVSPRNVVMCSSSYCCQLNSSLSHWGAEYEPVCSVKMIVPVNSCSKVQCPPPTSPFISHWNTPMPYLHPYSFSSCVCRWYIRVSVVPSTIFKSYPKACTFSIKYLCVQKFIKHIVNITNNIRTFYTRVEEFPVLSHQVVFSPRSLTGGTDMTPNYVDNSFSNWTISPWCTCEGSGNQEEACYNFLRFFTDNTCLNNAFRPF</sequence>
<dbReference type="Proteomes" id="UP000007303">
    <property type="component" value="Unassembled WGS sequence"/>
</dbReference>
<evidence type="ECO:0000256" key="5">
    <source>
        <dbReference type="ARBA" id="ARBA00023136"/>
    </source>
</evidence>
<feature type="domain" description="GDNF/GAS1" evidence="8">
    <location>
        <begin position="244"/>
        <end position="339"/>
    </location>
</feature>
<evidence type="ECO:0000259" key="8">
    <source>
        <dbReference type="SMART" id="SM00907"/>
    </source>
</evidence>
<dbReference type="InterPro" id="IPR003438">
    <property type="entry name" value="GDNF_rcpt"/>
</dbReference>
<dbReference type="PANTHER" id="PTHR10269">
    <property type="entry name" value="GDNF RECEPTOR ALPHA"/>
    <property type="match status" value="1"/>
</dbReference>
<dbReference type="PRINTS" id="PR01316">
    <property type="entry name" value="GDNFRECEPTOR"/>
</dbReference>